<dbReference type="GO" id="GO:0140078">
    <property type="term" value="F:class I DNA-(apurinic or apyrimidinic site) endonuclease activity"/>
    <property type="evidence" value="ECO:0007669"/>
    <property type="project" value="UniProtKB-EC"/>
</dbReference>
<dbReference type="Gene3D" id="3.30.460.10">
    <property type="entry name" value="Beta Polymerase, domain 2"/>
    <property type="match status" value="1"/>
</dbReference>
<proteinExistence type="inferred from homology"/>
<dbReference type="InterPro" id="IPR018944">
    <property type="entry name" value="DNA_pol_lambd_fingers_domain"/>
</dbReference>
<evidence type="ECO:0000256" key="3">
    <source>
        <dbReference type="ARBA" id="ARBA00022481"/>
    </source>
</evidence>
<keyword evidence="16 18" id="KW-0548">Nucleotidyltransferase</keyword>
<dbReference type="PANTHER" id="PTHR11276:SF28">
    <property type="entry name" value="DNA POLYMERASE LAMBDA"/>
    <property type="match status" value="1"/>
</dbReference>
<dbReference type="GO" id="GO:0046872">
    <property type="term" value="F:metal ion binding"/>
    <property type="evidence" value="ECO:0007669"/>
    <property type="project" value="UniProtKB-UniRule"/>
</dbReference>
<evidence type="ECO:0000256" key="14">
    <source>
        <dbReference type="ARBA" id="ARBA00045548"/>
    </source>
</evidence>
<evidence type="ECO:0000256" key="10">
    <source>
        <dbReference type="ARBA" id="ARBA00023204"/>
    </source>
</evidence>
<dbReference type="GO" id="GO:0003887">
    <property type="term" value="F:DNA-directed DNA polymerase activity"/>
    <property type="evidence" value="ECO:0007669"/>
    <property type="project" value="UniProtKB-UniRule"/>
</dbReference>
<comment type="subcellular location">
    <subcellularLocation>
        <location evidence="2">Cytoplasm</location>
    </subcellularLocation>
    <subcellularLocation>
        <location evidence="16">Nucleus</location>
    </subcellularLocation>
</comment>
<keyword evidence="4" id="KW-0237">DNA synthesis</keyword>
<dbReference type="GO" id="GO:0003677">
    <property type="term" value="F:DNA binding"/>
    <property type="evidence" value="ECO:0007669"/>
    <property type="project" value="UniProtKB-UniRule"/>
</dbReference>
<evidence type="ECO:0000256" key="4">
    <source>
        <dbReference type="ARBA" id="ARBA00022634"/>
    </source>
</evidence>
<dbReference type="SUPFAM" id="SSF81301">
    <property type="entry name" value="Nucleotidyltransferase"/>
    <property type="match status" value="1"/>
</dbReference>
<dbReference type="SUPFAM" id="SSF81585">
    <property type="entry name" value="PsbU/PolX domain-like"/>
    <property type="match status" value="1"/>
</dbReference>
<dbReference type="InterPro" id="IPR001357">
    <property type="entry name" value="BRCT_dom"/>
</dbReference>
<dbReference type="Pfam" id="PF10391">
    <property type="entry name" value="DNA_pol_lambd_f"/>
    <property type="match status" value="1"/>
</dbReference>
<dbReference type="Gene3D" id="1.10.150.110">
    <property type="entry name" value="DNA polymerase beta, N-terminal domain-like"/>
    <property type="match status" value="1"/>
</dbReference>
<keyword evidence="7" id="KW-0832">Ubl conjugation</keyword>
<dbReference type="Proteomes" id="UP001217582">
    <property type="component" value="Chromosome 4"/>
</dbReference>
<comment type="catalytic activity">
    <reaction evidence="12">
        <text>2'-deoxyribonucleotide-(2'-deoxyribose 5'-phosphate)-2'-deoxyribonucleotide-DNA = a 3'-end 2'-deoxyribonucleotide-(2,3-dehydro-2,3-deoxyribose 5'-phosphate)-DNA + a 5'-end 5'-phospho-2'-deoxyribonucleoside-DNA + H(+)</text>
        <dbReference type="Rhea" id="RHEA:66592"/>
        <dbReference type="Rhea" id="RHEA-COMP:13180"/>
        <dbReference type="Rhea" id="RHEA-COMP:16897"/>
        <dbReference type="Rhea" id="RHEA-COMP:17067"/>
        <dbReference type="ChEBI" id="CHEBI:15378"/>
        <dbReference type="ChEBI" id="CHEBI:136412"/>
        <dbReference type="ChEBI" id="CHEBI:157695"/>
        <dbReference type="ChEBI" id="CHEBI:167181"/>
        <dbReference type="EC" id="4.2.99.18"/>
    </reaction>
</comment>
<dbReference type="InterPro" id="IPR022312">
    <property type="entry name" value="DNA_pol_X"/>
</dbReference>
<dbReference type="GO" id="GO:0006303">
    <property type="term" value="P:double-strand break repair via nonhomologous end joining"/>
    <property type="evidence" value="ECO:0007669"/>
    <property type="project" value="TreeGrafter"/>
</dbReference>
<dbReference type="InterPro" id="IPR043519">
    <property type="entry name" value="NT_sf"/>
</dbReference>
<dbReference type="SMART" id="SM00278">
    <property type="entry name" value="HhH1"/>
    <property type="match status" value="2"/>
</dbReference>
<dbReference type="Gene3D" id="1.10.150.20">
    <property type="entry name" value="5' to 3' exonuclease, C-terminal subdomain"/>
    <property type="match status" value="1"/>
</dbReference>
<evidence type="ECO:0000256" key="7">
    <source>
        <dbReference type="ARBA" id="ARBA00022843"/>
    </source>
</evidence>
<dbReference type="AlphaFoldDB" id="A0AAJ5Z0J4"/>
<dbReference type="PROSITE" id="PS50172">
    <property type="entry name" value="BRCT"/>
    <property type="match status" value="1"/>
</dbReference>
<dbReference type="InterPro" id="IPR010996">
    <property type="entry name" value="HHH_MUS81"/>
</dbReference>
<evidence type="ECO:0000256" key="5">
    <source>
        <dbReference type="ARBA" id="ARBA00022705"/>
    </source>
</evidence>
<dbReference type="SMART" id="SM00483">
    <property type="entry name" value="POLXc"/>
    <property type="match status" value="1"/>
</dbReference>
<evidence type="ECO:0000256" key="9">
    <source>
        <dbReference type="ARBA" id="ARBA00023053"/>
    </source>
</evidence>
<comment type="cofactor">
    <cofactor evidence="1">
        <name>Mn(2+)</name>
        <dbReference type="ChEBI" id="CHEBI:29035"/>
    </cofactor>
</comment>
<reference evidence="18 19" key="1">
    <citation type="submission" date="2023-03" db="EMBL/GenBank/DDBJ databases">
        <title>Mating type loci evolution in Malassezia.</title>
        <authorList>
            <person name="Coelho M.A."/>
        </authorList>
    </citation>
    <scope>NUCLEOTIDE SEQUENCE [LARGE SCALE GENOMIC DNA]</scope>
    <source>
        <strain evidence="18 19">CBS 13387</strain>
    </source>
</reference>
<dbReference type="SUPFAM" id="SSF52113">
    <property type="entry name" value="BRCT domain"/>
    <property type="match status" value="1"/>
</dbReference>
<evidence type="ECO:0000256" key="8">
    <source>
        <dbReference type="ARBA" id="ARBA00022932"/>
    </source>
</evidence>
<comment type="similarity">
    <text evidence="16">Belongs to the DNA polymerase type-X family.</text>
</comment>
<evidence type="ECO:0000256" key="1">
    <source>
        <dbReference type="ARBA" id="ARBA00001936"/>
    </source>
</evidence>
<evidence type="ECO:0000256" key="16">
    <source>
        <dbReference type="RuleBase" id="RU366014"/>
    </source>
</evidence>
<evidence type="ECO:0000259" key="17">
    <source>
        <dbReference type="PROSITE" id="PS50172"/>
    </source>
</evidence>
<sequence>MSGNVLGQAHGRQRGTSDRILTHAIRVFILEEKINPSEYSRLCDLAKQLGAVVCTDRRDANMLLTGIRAPKRIEMHTSAEERDFMPILKAEWLDECARENKSLAFEGFLAWQPRRVREQGPTAQCCVCDSDATPTPSSPSFIPSREASPAPTWTNSEYAVCRATPLRSTWNQALVEELELLRTHRRLAHDVHSELAYLRAASAVKAVPHSLATTSHADLRQIKGIGPKMATTIRQFYEEGYIPEARIIRSDPAVQTMLSFMKLYGIGPRTAERAYNEGCRTLEDVTRRCKTDLSARLGPATSLTLLPDLSQLIPRDQVESIAAAILHTLQSMVPDAQATIAGSFRRGKAASGDVDMVISGTTSNSASSILCSLVQALQRLGRVTHILSVPRQEDHREVDVAEVYLPLQNDTVQPFLHGRAVPSMSVICGDGPRPEAFPYVLLT</sequence>
<keyword evidence="9" id="KW-0915">Sodium</keyword>
<keyword evidence="6 16" id="KW-0227">DNA damage</keyword>
<protein>
    <recommendedName>
        <fullName evidence="16">DNA polymerase</fullName>
        <ecNumber evidence="16">2.7.7.7</ecNumber>
    </recommendedName>
</protein>
<dbReference type="InterPro" id="IPR027421">
    <property type="entry name" value="DNA_pol_lamdba_lyase_dom_sf"/>
</dbReference>
<keyword evidence="19" id="KW-1185">Reference proteome</keyword>
<dbReference type="EC" id="2.7.7.7" evidence="16"/>
<evidence type="ECO:0000256" key="6">
    <source>
        <dbReference type="ARBA" id="ARBA00022763"/>
    </source>
</evidence>
<dbReference type="Pfam" id="PF14792">
    <property type="entry name" value="DNA_pol_B_palm"/>
    <property type="match status" value="1"/>
</dbReference>
<evidence type="ECO:0000256" key="15">
    <source>
        <dbReference type="ARBA" id="ARBA00049244"/>
    </source>
</evidence>
<dbReference type="PRINTS" id="PR00870">
    <property type="entry name" value="DNAPOLXBETA"/>
</dbReference>
<comment type="catalytic activity">
    <reaction evidence="13">
        <text>a 5'-end 2'-deoxyribose-2'-deoxyribonucleotide-DNA = (2E,4S)-4-hydroxypenten-2-al-5-phosphate + a 5'-end 5'-phospho-2'-deoxyribonucleoside-DNA + H(+)</text>
        <dbReference type="Rhea" id="RHEA:76255"/>
        <dbReference type="Rhea" id="RHEA-COMP:13180"/>
        <dbReference type="Rhea" id="RHEA-COMP:18657"/>
        <dbReference type="ChEBI" id="CHEBI:15378"/>
        <dbReference type="ChEBI" id="CHEBI:136412"/>
        <dbReference type="ChEBI" id="CHEBI:195194"/>
        <dbReference type="ChEBI" id="CHEBI:195195"/>
    </reaction>
</comment>
<keyword evidence="8 16" id="KW-0239">DNA-directed DNA polymerase</keyword>
<dbReference type="PRINTS" id="PR00869">
    <property type="entry name" value="DNAPOLX"/>
</dbReference>
<dbReference type="InterPro" id="IPR036420">
    <property type="entry name" value="BRCT_dom_sf"/>
</dbReference>
<comment type="function">
    <text evidence="16">DNA polymerase that functions in several pathways of DNA repair. Involved in base excision repair (BER) responsible for repair of lesions that give rise to abasic (AP) sites in DNA. Also contributes to DNA double-strand break repair by non-homologous end joining and homologous recombination. Has both template-dependent and template-independent (terminal transferase) DNA polymerase activities. Has also a 5'-deoxyribose-5-phosphate lyase (dRP lyase) activity.</text>
</comment>
<evidence type="ECO:0000256" key="11">
    <source>
        <dbReference type="ARBA" id="ARBA00023239"/>
    </source>
</evidence>
<evidence type="ECO:0000313" key="19">
    <source>
        <dbReference type="Proteomes" id="UP001217582"/>
    </source>
</evidence>
<dbReference type="InterPro" id="IPR002008">
    <property type="entry name" value="DNA_pol_X_beta-like"/>
</dbReference>
<name>A0AAJ5Z0J4_9BASI</name>
<evidence type="ECO:0000256" key="2">
    <source>
        <dbReference type="ARBA" id="ARBA00004496"/>
    </source>
</evidence>
<keyword evidence="11" id="KW-0456">Lyase</keyword>
<comment type="function">
    <text evidence="14">Repair polymerase that plays a key role in base-excision repair. During this process, the damaged base is excised by specific DNA glycosylases, the DNA backbone is nicked at the abasic site by an apurinic/apyrimidic (AP) endonuclease, and POLB removes 5'-deoxyribose-phosphate from the preincised AP site acting as a 5'-deoxyribose-phosphate lyase (5'-dRP lyase); through its DNA polymerase activity, it adds one nucleotide to the 3' end of the arising single-nucleotide gap. Conducts 'gap-filling' DNA synthesis in a stepwise distributive fashion rather than in a processive fashion as for other DNA polymerases. It is also able to cleave sugar-phosphate bonds 3' to an intact AP site, acting as an AP lyase.</text>
</comment>
<evidence type="ECO:0000256" key="12">
    <source>
        <dbReference type="ARBA" id="ARBA00044632"/>
    </source>
</evidence>
<dbReference type="PANTHER" id="PTHR11276">
    <property type="entry name" value="DNA POLYMERASE TYPE-X FAMILY MEMBER"/>
    <property type="match status" value="1"/>
</dbReference>
<keyword evidence="16 18" id="KW-0808">Transferase</keyword>
<dbReference type="GO" id="GO:0005634">
    <property type="term" value="C:nucleus"/>
    <property type="evidence" value="ECO:0007669"/>
    <property type="project" value="UniProtKB-SubCell"/>
</dbReference>
<dbReference type="InterPro" id="IPR003583">
    <property type="entry name" value="Hlx-hairpin-Hlx_DNA-bd_motif"/>
</dbReference>
<dbReference type="Pfam" id="PF14716">
    <property type="entry name" value="HHH_8"/>
    <property type="match status" value="1"/>
</dbReference>
<dbReference type="SUPFAM" id="SSF47802">
    <property type="entry name" value="DNA polymerase beta, N-terminal domain-like"/>
    <property type="match status" value="1"/>
</dbReference>
<accession>A0AAJ5Z0J4</accession>
<evidence type="ECO:0000313" key="18">
    <source>
        <dbReference type="EMBL" id="WFD16276.1"/>
    </source>
</evidence>
<dbReference type="InterPro" id="IPR028207">
    <property type="entry name" value="DNA_pol_B_palm_palm"/>
</dbReference>
<keyword evidence="16" id="KW-0539">Nucleus</keyword>
<dbReference type="GO" id="GO:0005737">
    <property type="term" value="C:cytoplasm"/>
    <property type="evidence" value="ECO:0007669"/>
    <property type="project" value="UniProtKB-SubCell"/>
</dbReference>
<keyword evidence="5" id="KW-0235">DNA replication</keyword>
<keyword evidence="3" id="KW-0488">Methylation</keyword>
<evidence type="ECO:0000256" key="13">
    <source>
        <dbReference type="ARBA" id="ARBA00044678"/>
    </source>
</evidence>
<organism evidence="18 19">
    <name type="scientific">Malassezia arunalokei</name>
    <dbReference type="NCBI Taxonomy" id="1514897"/>
    <lineage>
        <taxon>Eukaryota</taxon>
        <taxon>Fungi</taxon>
        <taxon>Dikarya</taxon>
        <taxon>Basidiomycota</taxon>
        <taxon>Ustilaginomycotina</taxon>
        <taxon>Malasseziomycetes</taxon>
        <taxon>Malasseziales</taxon>
        <taxon>Malasseziaceae</taxon>
        <taxon>Malassezia</taxon>
    </lineage>
</organism>
<feature type="domain" description="BRCT" evidence="17">
    <location>
        <begin position="17"/>
        <end position="110"/>
    </location>
</feature>
<keyword evidence="10 16" id="KW-0234">DNA repair</keyword>
<dbReference type="InterPro" id="IPR002054">
    <property type="entry name" value="DNA-dir_DNA_pol_X"/>
</dbReference>
<gene>
    <name evidence="18" type="ORF">MARU1_002310</name>
</gene>
<comment type="catalytic activity">
    <reaction evidence="15 16">
        <text>DNA(n) + a 2'-deoxyribonucleoside 5'-triphosphate = DNA(n+1) + diphosphate</text>
        <dbReference type="Rhea" id="RHEA:22508"/>
        <dbReference type="Rhea" id="RHEA-COMP:17339"/>
        <dbReference type="Rhea" id="RHEA-COMP:17340"/>
        <dbReference type="ChEBI" id="CHEBI:33019"/>
        <dbReference type="ChEBI" id="CHEBI:61560"/>
        <dbReference type="ChEBI" id="CHEBI:173112"/>
        <dbReference type="EC" id="2.7.7.7"/>
    </reaction>
</comment>
<dbReference type="EMBL" id="CP119919">
    <property type="protein sequence ID" value="WFD16276.1"/>
    <property type="molecule type" value="Genomic_DNA"/>
</dbReference>